<dbReference type="AlphaFoldDB" id="A0A1F6BTJ1"/>
<dbReference type="Proteomes" id="UP000179014">
    <property type="component" value="Unassembled WGS sequence"/>
</dbReference>
<evidence type="ECO:0008006" key="3">
    <source>
        <dbReference type="Google" id="ProtNLM"/>
    </source>
</evidence>
<proteinExistence type="predicted"/>
<evidence type="ECO:0000313" key="2">
    <source>
        <dbReference type="Proteomes" id="UP000179014"/>
    </source>
</evidence>
<accession>A0A1F6BTJ1</accession>
<gene>
    <name evidence="1" type="ORF">A2118_03795</name>
</gene>
<reference evidence="1 2" key="1">
    <citation type="journal article" date="2016" name="Nat. Commun.">
        <title>Thousands of microbial genomes shed light on interconnected biogeochemical processes in an aquifer system.</title>
        <authorList>
            <person name="Anantharaman K."/>
            <person name="Brown C.T."/>
            <person name="Hug L.A."/>
            <person name="Sharon I."/>
            <person name="Castelle C.J."/>
            <person name="Probst A.J."/>
            <person name="Thomas B.C."/>
            <person name="Singh A."/>
            <person name="Wilkins M.J."/>
            <person name="Karaoz U."/>
            <person name="Brodie E.L."/>
            <person name="Williams K.H."/>
            <person name="Hubbard S.S."/>
            <person name="Banfield J.F."/>
        </authorList>
    </citation>
    <scope>NUCLEOTIDE SEQUENCE [LARGE SCALE GENOMIC DNA]</scope>
</reference>
<sequence>MNTTKVIFNIPTVVKNAAAKRAKHEGLTLTTIFTQAARAYGAGELDVQAVDARPLRPSVARAIKKVIADAERGVNVSGPFTPEENAKYLRSLMR</sequence>
<organism evidence="1 2">
    <name type="scientific">Candidatus Kaiserbacteria bacterium GWA2_50_9</name>
    <dbReference type="NCBI Taxonomy" id="1798474"/>
    <lineage>
        <taxon>Bacteria</taxon>
        <taxon>Candidatus Kaiseribacteriota</taxon>
    </lineage>
</organism>
<dbReference type="EMBL" id="MFKN01000035">
    <property type="protein sequence ID" value="OGG40251.1"/>
    <property type="molecule type" value="Genomic_DNA"/>
</dbReference>
<comment type="caution">
    <text evidence="1">The sequence shown here is derived from an EMBL/GenBank/DDBJ whole genome shotgun (WGS) entry which is preliminary data.</text>
</comment>
<name>A0A1F6BTJ1_9BACT</name>
<evidence type="ECO:0000313" key="1">
    <source>
        <dbReference type="EMBL" id="OGG40251.1"/>
    </source>
</evidence>
<protein>
    <recommendedName>
        <fullName evidence="3">Antitoxin</fullName>
    </recommendedName>
</protein>